<dbReference type="Proteomes" id="UP001302812">
    <property type="component" value="Unassembled WGS sequence"/>
</dbReference>
<evidence type="ECO:0000313" key="2">
    <source>
        <dbReference type="EMBL" id="KAK4110697.1"/>
    </source>
</evidence>
<organism evidence="2 3">
    <name type="scientific">Canariomyces notabilis</name>
    <dbReference type="NCBI Taxonomy" id="2074819"/>
    <lineage>
        <taxon>Eukaryota</taxon>
        <taxon>Fungi</taxon>
        <taxon>Dikarya</taxon>
        <taxon>Ascomycota</taxon>
        <taxon>Pezizomycotina</taxon>
        <taxon>Sordariomycetes</taxon>
        <taxon>Sordariomycetidae</taxon>
        <taxon>Sordariales</taxon>
        <taxon>Chaetomiaceae</taxon>
        <taxon>Canariomyces</taxon>
    </lineage>
</organism>
<protein>
    <submittedName>
        <fullName evidence="2">Uncharacterized protein</fullName>
    </submittedName>
</protein>
<dbReference type="GeneID" id="89943367"/>
<reference evidence="2" key="2">
    <citation type="submission" date="2023-05" db="EMBL/GenBank/DDBJ databases">
        <authorList>
            <consortium name="Lawrence Berkeley National Laboratory"/>
            <person name="Steindorff A."/>
            <person name="Hensen N."/>
            <person name="Bonometti L."/>
            <person name="Westerberg I."/>
            <person name="Brannstrom I.O."/>
            <person name="Guillou S."/>
            <person name="Cros-Aarteil S."/>
            <person name="Calhoun S."/>
            <person name="Haridas S."/>
            <person name="Kuo A."/>
            <person name="Mondo S."/>
            <person name="Pangilinan J."/>
            <person name="Riley R."/>
            <person name="Labutti K."/>
            <person name="Andreopoulos B."/>
            <person name="Lipzen A."/>
            <person name="Chen C."/>
            <person name="Yanf M."/>
            <person name="Daum C."/>
            <person name="Ng V."/>
            <person name="Clum A."/>
            <person name="Ohm R."/>
            <person name="Martin F."/>
            <person name="Silar P."/>
            <person name="Natvig D."/>
            <person name="Lalanne C."/>
            <person name="Gautier V."/>
            <person name="Ament-Velasquez S.L."/>
            <person name="Kruys A."/>
            <person name="Hutchinson M.I."/>
            <person name="Powell A.J."/>
            <person name="Barry K."/>
            <person name="Miller A.N."/>
            <person name="Grigoriev I.V."/>
            <person name="Debuchy R."/>
            <person name="Gladieux P."/>
            <person name="Thoren M.H."/>
            <person name="Johannesson H."/>
        </authorList>
    </citation>
    <scope>NUCLEOTIDE SEQUENCE</scope>
    <source>
        <strain evidence="2">CBS 508.74</strain>
    </source>
</reference>
<feature type="compositionally biased region" description="Low complexity" evidence="1">
    <location>
        <begin position="132"/>
        <end position="157"/>
    </location>
</feature>
<keyword evidence="3" id="KW-1185">Reference proteome</keyword>
<sequence length="320" mass="35236">MTFSDGINALLETYSNCLALLKAFRQSRKESSTADIQHQQSALRRSLKSDRSLVKRAYSSKLSESGSRFKKGDEARAISALDRVLRKLRSAIRDLLRLPGKKETLDLDYESLMSLSNASRVEAIKAIDSLSRRLASPSRSSGFISTSSRTSPSATSPSRHKRRPSPNAEDGPSAKASKGEGSQTSSKKSSPTTKGGEKAASRQQKLAPEKLRKIPQPSSPPSPPPKALGIQPQRQIPRLRSGDSLDPEAAAAHRISIMSFSSDSTKLGQIPQRKLRSVYVGMTDPDGDEYNVRPVFPLKPYTVEVKERRFWGLFGRRREG</sequence>
<feature type="compositionally biased region" description="Low complexity" evidence="1">
    <location>
        <begin position="179"/>
        <end position="194"/>
    </location>
</feature>
<reference evidence="2" key="1">
    <citation type="journal article" date="2023" name="Mol. Phylogenet. Evol.">
        <title>Genome-scale phylogeny and comparative genomics of the fungal order Sordariales.</title>
        <authorList>
            <person name="Hensen N."/>
            <person name="Bonometti L."/>
            <person name="Westerberg I."/>
            <person name="Brannstrom I.O."/>
            <person name="Guillou S."/>
            <person name="Cros-Aarteil S."/>
            <person name="Calhoun S."/>
            <person name="Haridas S."/>
            <person name="Kuo A."/>
            <person name="Mondo S."/>
            <person name="Pangilinan J."/>
            <person name="Riley R."/>
            <person name="LaButti K."/>
            <person name="Andreopoulos B."/>
            <person name="Lipzen A."/>
            <person name="Chen C."/>
            <person name="Yan M."/>
            <person name="Daum C."/>
            <person name="Ng V."/>
            <person name="Clum A."/>
            <person name="Steindorff A."/>
            <person name="Ohm R.A."/>
            <person name="Martin F."/>
            <person name="Silar P."/>
            <person name="Natvig D.O."/>
            <person name="Lalanne C."/>
            <person name="Gautier V."/>
            <person name="Ament-Velasquez S.L."/>
            <person name="Kruys A."/>
            <person name="Hutchinson M.I."/>
            <person name="Powell A.J."/>
            <person name="Barry K."/>
            <person name="Miller A.N."/>
            <person name="Grigoriev I.V."/>
            <person name="Debuchy R."/>
            <person name="Gladieux P."/>
            <person name="Hiltunen Thoren M."/>
            <person name="Johannesson H."/>
        </authorList>
    </citation>
    <scope>NUCLEOTIDE SEQUENCE</scope>
    <source>
        <strain evidence="2">CBS 508.74</strain>
    </source>
</reference>
<feature type="compositionally biased region" description="Pro residues" evidence="1">
    <location>
        <begin position="217"/>
        <end position="226"/>
    </location>
</feature>
<dbReference type="AlphaFoldDB" id="A0AAN6TB00"/>
<gene>
    <name evidence="2" type="ORF">N656DRAFT_846723</name>
</gene>
<dbReference type="RefSeq" id="XP_064668267.1">
    <property type="nucleotide sequence ID" value="XM_064819241.1"/>
</dbReference>
<evidence type="ECO:0000313" key="3">
    <source>
        <dbReference type="Proteomes" id="UP001302812"/>
    </source>
</evidence>
<dbReference type="EMBL" id="MU853349">
    <property type="protein sequence ID" value="KAK4110697.1"/>
    <property type="molecule type" value="Genomic_DNA"/>
</dbReference>
<evidence type="ECO:0000256" key="1">
    <source>
        <dbReference type="SAM" id="MobiDB-lite"/>
    </source>
</evidence>
<name>A0AAN6TB00_9PEZI</name>
<feature type="region of interest" description="Disordered" evidence="1">
    <location>
        <begin position="132"/>
        <end position="250"/>
    </location>
</feature>
<comment type="caution">
    <text evidence="2">The sequence shown here is derived from an EMBL/GenBank/DDBJ whole genome shotgun (WGS) entry which is preliminary data.</text>
</comment>
<accession>A0AAN6TB00</accession>
<proteinExistence type="predicted"/>